<dbReference type="Gene3D" id="3.60.110.10">
    <property type="entry name" value="Carbon-nitrogen hydrolase"/>
    <property type="match status" value="1"/>
</dbReference>
<dbReference type="PROSITE" id="PS50263">
    <property type="entry name" value="CN_HYDROLASE"/>
    <property type="match status" value="1"/>
</dbReference>
<dbReference type="CDD" id="cd07197">
    <property type="entry name" value="nitrilase"/>
    <property type="match status" value="1"/>
</dbReference>
<evidence type="ECO:0000313" key="4">
    <source>
        <dbReference type="Proteomes" id="UP000065151"/>
    </source>
</evidence>
<dbReference type="RefSeq" id="WP_058929476.1">
    <property type="nucleotide sequence ID" value="NZ_CP013747.1"/>
</dbReference>
<dbReference type="EMBL" id="CP013747">
    <property type="protein sequence ID" value="ALV40287.1"/>
    <property type="molecule type" value="Genomic_DNA"/>
</dbReference>
<dbReference type="GO" id="GO:0033388">
    <property type="term" value="P:putrescine biosynthetic process from arginine"/>
    <property type="evidence" value="ECO:0007669"/>
    <property type="project" value="TreeGrafter"/>
</dbReference>
<dbReference type="GO" id="GO:0050126">
    <property type="term" value="F:N-carbamoylputrescine amidase activity"/>
    <property type="evidence" value="ECO:0007669"/>
    <property type="project" value="TreeGrafter"/>
</dbReference>
<dbReference type="PANTHER" id="PTHR43674:SF2">
    <property type="entry name" value="BETA-UREIDOPROPIONASE"/>
    <property type="match status" value="1"/>
</dbReference>
<keyword evidence="1 3" id="KW-0378">Hydrolase</keyword>
<organism evidence="3">
    <name type="scientific">Pseudarthrobacter sulfonivorans</name>
    <dbReference type="NCBI Taxonomy" id="121292"/>
    <lineage>
        <taxon>Bacteria</taxon>
        <taxon>Bacillati</taxon>
        <taxon>Actinomycetota</taxon>
        <taxon>Actinomycetes</taxon>
        <taxon>Micrococcales</taxon>
        <taxon>Micrococcaceae</taxon>
        <taxon>Pseudarthrobacter</taxon>
    </lineage>
</organism>
<sequence>MTDALTVSAVQYQALEGGIIPNVQEHVRLIEDAESHGARLVVFPELSLTGYNLALLAADDSWLQRDDPRLADLHEICRRTGITVVAGAAYREPDGTPRLASLVIHPDGTTEFGFKTHLHGQEREVFAAGDGAVVIELDGWKIALAICFDAAVPAHSTGAAQAGADIYAVSALYTQAEERRLGLHLGARAMDNRMFAILANLGGSTALGPSCGLSGFWGPDGFEMKKAAGPGTEVVTAILQRSALRKFR</sequence>
<evidence type="ECO:0000256" key="1">
    <source>
        <dbReference type="ARBA" id="ARBA00022801"/>
    </source>
</evidence>
<gene>
    <name evidence="3" type="ORF">AU252_03140</name>
</gene>
<protein>
    <submittedName>
        <fullName evidence="3">Hydrolase</fullName>
    </submittedName>
</protein>
<dbReference type="STRING" id="121292.AU252_03140"/>
<dbReference type="Pfam" id="PF00795">
    <property type="entry name" value="CN_hydrolase"/>
    <property type="match status" value="1"/>
</dbReference>
<dbReference type="InterPro" id="IPR050345">
    <property type="entry name" value="Aliph_Amidase/BUP"/>
</dbReference>
<evidence type="ECO:0000313" key="3">
    <source>
        <dbReference type="EMBL" id="ALV40287.1"/>
    </source>
</evidence>
<proteinExistence type="predicted"/>
<dbReference type="AlphaFoldDB" id="A0A0U3NTW9"/>
<dbReference type="KEGG" id="psul:AU252_03140"/>
<dbReference type="PANTHER" id="PTHR43674">
    <property type="entry name" value="NITRILASE C965.09-RELATED"/>
    <property type="match status" value="1"/>
</dbReference>
<evidence type="ECO:0000259" key="2">
    <source>
        <dbReference type="PROSITE" id="PS50263"/>
    </source>
</evidence>
<reference evidence="3 4" key="1">
    <citation type="submission" date="2015-12" db="EMBL/GenBank/DDBJ databases">
        <authorList>
            <person name="Shamseldin A."/>
            <person name="Moawad H."/>
            <person name="Abd El-Rahim W.M."/>
            <person name="Sadowsky M.J."/>
        </authorList>
    </citation>
    <scope>NUCLEOTIDE SEQUENCE [LARGE SCALE GENOMIC DNA]</scope>
    <source>
        <strain evidence="3 4">Ar51</strain>
    </source>
</reference>
<dbReference type="Proteomes" id="UP000065151">
    <property type="component" value="Chromosome"/>
</dbReference>
<dbReference type="InterPro" id="IPR036526">
    <property type="entry name" value="C-N_Hydrolase_sf"/>
</dbReference>
<name>A0A0U3NTW9_9MICC</name>
<feature type="domain" description="CN hydrolase" evidence="2">
    <location>
        <begin position="5"/>
        <end position="241"/>
    </location>
</feature>
<dbReference type="SUPFAM" id="SSF56317">
    <property type="entry name" value="Carbon-nitrogen hydrolase"/>
    <property type="match status" value="1"/>
</dbReference>
<accession>A0A0U3NTW9</accession>
<dbReference type="InterPro" id="IPR003010">
    <property type="entry name" value="C-N_Hydrolase"/>
</dbReference>